<evidence type="ECO:0000313" key="1">
    <source>
        <dbReference type="EMBL" id="MFJ1466482.1"/>
    </source>
</evidence>
<dbReference type="EMBL" id="JASNRB020000001">
    <property type="protein sequence ID" value="MFJ1466482.1"/>
    <property type="molecule type" value="Genomic_DNA"/>
</dbReference>
<organism evidence="1 2">
    <name type="scientific">Massilia orientalis</name>
    <dbReference type="NCBI Taxonomy" id="3050128"/>
    <lineage>
        <taxon>Bacteria</taxon>
        <taxon>Pseudomonadati</taxon>
        <taxon>Pseudomonadota</taxon>
        <taxon>Betaproteobacteria</taxon>
        <taxon>Burkholderiales</taxon>
        <taxon>Oxalobacteraceae</taxon>
        <taxon>Telluria group</taxon>
        <taxon>Massilia</taxon>
    </lineage>
</organism>
<reference evidence="1" key="1">
    <citation type="submission" date="2024-11" db="EMBL/GenBank/DDBJ databases">
        <title>Description of Massilia orientalis sp. nov., isolated from rhizosphere soil of Ageratina adenophora.</title>
        <authorList>
            <person name="Wang Y."/>
        </authorList>
    </citation>
    <scope>NUCLEOTIDE SEQUENCE</scope>
    <source>
        <strain evidence="1">YIM B02787</strain>
    </source>
</reference>
<sequence>MKVLRNVAAAALATAWFAVHAPAVAAPAHNEVKLTYGVNEVKLGKMSLRIVRGMVANGTASSFDTFTVYLMPDGVGDPWLQVTTSTPKGLGYNFRNYESGDANTQAVAFYVEGNHLFAVQATKVGPSADAQGARKTPFDFEVVRFNENEDIPLFKSDSEQRSKGQYVDGRDAIGHEFFGR</sequence>
<accession>A0ACC7M3Q7</accession>
<protein>
    <submittedName>
        <fullName evidence="1">Uncharacterized protein</fullName>
    </submittedName>
</protein>
<dbReference type="Proteomes" id="UP001168096">
    <property type="component" value="Unassembled WGS sequence"/>
</dbReference>
<comment type="caution">
    <text evidence="1">The sequence shown here is derived from an EMBL/GenBank/DDBJ whole genome shotgun (WGS) entry which is preliminary data.</text>
</comment>
<evidence type="ECO:0000313" key="2">
    <source>
        <dbReference type="Proteomes" id="UP001168096"/>
    </source>
</evidence>
<proteinExistence type="predicted"/>
<keyword evidence="2" id="KW-1185">Reference proteome</keyword>
<gene>
    <name evidence="1" type="ORF">QPK29_002055</name>
</gene>
<name>A0ACC7M3Q7_9BURK</name>